<dbReference type="Pfam" id="PF04290">
    <property type="entry name" value="DctQ"/>
    <property type="match status" value="1"/>
</dbReference>
<keyword evidence="7 9" id="KW-0472">Membrane</keyword>
<evidence type="ECO:0000256" key="6">
    <source>
        <dbReference type="ARBA" id="ARBA00022989"/>
    </source>
</evidence>
<keyword evidence="5 9" id="KW-0812">Transmembrane</keyword>
<evidence type="ECO:0000256" key="9">
    <source>
        <dbReference type="SAM" id="Phobius"/>
    </source>
</evidence>
<keyword evidence="3" id="KW-1003">Cell membrane</keyword>
<dbReference type="GO" id="GO:0005886">
    <property type="term" value="C:plasma membrane"/>
    <property type="evidence" value="ECO:0007669"/>
    <property type="project" value="UniProtKB-SubCell"/>
</dbReference>
<keyword evidence="2" id="KW-0813">Transport</keyword>
<name>A0A382KR62_9ZZZZ</name>
<evidence type="ECO:0000256" key="8">
    <source>
        <dbReference type="SAM" id="MobiDB-lite"/>
    </source>
</evidence>
<evidence type="ECO:0000256" key="5">
    <source>
        <dbReference type="ARBA" id="ARBA00022692"/>
    </source>
</evidence>
<evidence type="ECO:0000259" key="10">
    <source>
        <dbReference type="Pfam" id="PF04290"/>
    </source>
</evidence>
<dbReference type="AlphaFoldDB" id="A0A382KR62"/>
<feature type="domain" description="Tripartite ATP-independent periplasmic transporters DctQ component" evidence="10">
    <location>
        <begin position="30"/>
        <end position="161"/>
    </location>
</feature>
<feature type="transmembrane region" description="Helical" evidence="9">
    <location>
        <begin position="141"/>
        <end position="160"/>
    </location>
</feature>
<feature type="compositionally biased region" description="Polar residues" evidence="8">
    <location>
        <begin position="184"/>
        <end position="196"/>
    </location>
</feature>
<keyword evidence="4" id="KW-0997">Cell inner membrane</keyword>
<evidence type="ECO:0000256" key="2">
    <source>
        <dbReference type="ARBA" id="ARBA00022448"/>
    </source>
</evidence>
<dbReference type="PANTHER" id="PTHR35011:SF4">
    <property type="entry name" value="SLL1102 PROTEIN"/>
    <property type="match status" value="1"/>
</dbReference>
<keyword evidence="6 9" id="KW-1133">Transmembrane helix</keyword>
<dbReference type="InterPro" id="IPR055348">
    <property type="entry name" value="DctQ"/>
</dbReference>
<feature type="transmembrane region" description="Helical" evidence="9">
    <location>
        <begin position="96"/>
        <end position="119"/>
    </location>
</feature>
<evidence type="ECO:0000256" key="4">
    <source>
        <dbReference type="ARBA" id="ARBA00022519"/>
    </source>
</evidence>
<comment type="subcellular location">
    <subcellularLocation>
        <location evidence="1">Cell inner membrane</location>
        <topology evidence="1">Multi-pass membrane protein</topology>
    </subcellularLocation>
</comment>
<reference evidence="11" key="1">
    <citation type="submission" date="2018-05" db="EMBL/GenBank/DDBJ databases">
        <authorList>
            <person name="Lanie J.A."/>
            <person name="Ng W.-L."/>
            <person name="Kazmierczak K.M."/>
            <person name="Andrzejewski T.M."/>
            <person name="Davidsen T.M."/>
            <person name="Wayne K.J."/>
            <person name="Tettelin H."/>
            <person name="Glass J.I."/>
            <person name="Rusch D."/>
            <person name="Podicherti R."/>
            <person name="Tsui H.-C.T."/>
            <person name="Winkler M.E."/>
        </authorList>
    </citation>
    <scope>NUCLEOTIDE SEQUENCE</scope>
</reference>
<organism evidence="11">
    <name type="scientific">marine metagenome</name>
    <dbReference type="NCBI Taxonomy" id="408172"/>
    <lineage>
        <taxon>unclassified sequences</taxon>
        <taxon>metagenomes</taxon>
        <taxon>ecological metagenomes</taxon>
    </lineage>
</organism>
<dbReference type="PANTHER" id="PTHR35011">
    <property type="entry name" value="2,3-DIKETO-L-GULONATE TRAP TRANSPORTER SMALL PERMEASE PROTEIN YIAM"/>
    <property type="match status" value="1"/>
</dbReference>
<gene>
    <name evidence="11" type="ORF">METZ01_LOCUS279892</name>
</gene>
<evidence type="ECO:0000313" key="11">
    <source>
        <dbReference type="EMBL" id="SVC27038.1"/>
    </source>
</evidence>
<feature type="transmembrane region" description="Helical" evidence="9">
    <location>
        <begin position="58"/>
        <end position="75"/>
    </location>
</feature>
<protein>
    <recommendedName>
        <fullName evidence="10">Tripartite ATP-independent periplasmic transporters DctQ component domain-containing protein</fullName>
    </recommendedName>
</protein>
<evidence type="ECO:0000256" key="3">
    <source>
        <dbReference type="ARBA" id="ARBA00022475"/>
    </source>
</evidence>
<evidence type="ECO:0000256" key="1">
    <source>
        <dbReference type="ARBA" id="ARBA00004429"/>
    </source>
</evidence>
<feature type="non-terminal residue" evidence="11">
    <location>
        <position position="1"/>
    </location>
</feature>
<dbReference type="InterPro" id="IPR007387">
    <property type="entry name" value="TRAP_DctQ"/>
</dbReference>
<feature type="region of interest" description="Disordered" evidence="8">
    <location>
        <begin position="177"/>
        <end position="203"/>
    </location>
</feature>
<sequence length="203" mass="22444">VTRIEHLTDAIDRLNNRIGSTIQWLVLLLVVVGAFNALARYATRYTSVSLSSNAYLDLQWYLFSLIFLLGAAYGLNHDHHVRVDVLYSRIGRRGRAWVDLLGTVLFLIPFSLVMLWVSWGPIQRSWSILEASSDPGGLPRYPIKTVILVSFALLLLQAVSQGIKNAAILRGAVDRASDSVPPVSVSTEEGASSNEINWPRGEA</sequence>
<dbReference type="EMBL" id="UINC01082349">
    <property type="protein sequence ID" value="SVC27038.1"/>
    <property type="molecule type" value="Genomic_DNA"/>
</dbReference>
<accession>A0A382KR62</accession>
<evidence type="ECO:0000256" key="7">
    <source>
        <dbReference type="ARBA" id="ARBA00023136"/>
    </source>
</evidence>
<feature type="transmembrane region" description="Helical" evidence="9">
    <location>
        <begin position="21"/>
        <end position="38"/>
    </location>
</feature>
<proteinExistence type="predicted"/>